<sequence length="141" mass="15838">MKQIISLCSLFNESEMSTFDFTCLVAPRRGEEWLEISDPNAPCIRLNGIDLFHGSTPLLRASTPSSRKIFSLAECAYHTRQAAEGNVEDILRPIKISGSFNQRECLDSFICYSWVIELADSLVIGIIVIPQIAHKNLKSFM</sequence>
<gene>
    <name evidence="1" type="ORF">AVEN_93499_1</name>
</gene>
<dbReference type="EMBL" id="BGPR01000026">
    <property type="protein sequence ID" value="GBL81725.1"/>
    <property type="molecule type" value="Genomic_DNA"/>
</dbReference>
<evidence type="ECO:0000313" key="1">
    <source>
        <dbReference type="EMBL" id="GBL81725.1"/>
    </source>
</evidence>
<comment type="caution">
    <text evidence="1">The sequence shown here is derived from an EMBL/GenBank/DDBJ whole genome shotgun (WGS) entry which is preliminary data.</text>
</comment>
<proteinExistence type="predicted"/>
<keyword evidence="2" id="KW-1185">Reference proteome</keyword>
<accession>A0A4Y2AR99</accession>
<dbReference type="AlphaFoldDB" id="A0A4Y2AR99"/>
<dbReference type="Proteomes" id="UP000499080">
    <property type="component" value="Unassembled WGS sequence"/>
</dbReference>
<protein>
    <submittedName>
        <fullName evidence="1">Uncharacterized protein</fullName>
    </submittedName>
</protein>
<reference evidence="1 2" key="1">
    <citation type="journal article" date="2019" name="Sci. Rep.">
        <title>Orb-weaving spider Araneus ventricosus genome elucidates the spidroin gene catalogue.</title>
        <authorList>
            <person name="Kono N."/>
            <person name="Nakamura H."/>
            <person name="Ohtoshi R."/>
            <person name="Moran D.A.P."/>
            <person name="Shinohara A."/>
            <person name="Yoshida Y."/>
            <person name="Fujiwara M."/>
            <person name="Mori M."/>
            <person name="Tomita M."/>
            <person name="Arakawa K."/>
        </authorList>
    </citation>
    <scope>NUCLEOTIDE SEQUENCE [LARGE SCALE GENOMIC DNA]</scope>
</reference>
<name>A0A4Y2AR99_ARAVE</name>
<organism evidence="1 2">
    <name type="scientific">Araneus ventricosus</name>
    <name type="common">Orbweaver spider</name>
    <name type="synonym">Epeira ventricosa</name>
    <dbReference type="NCBI Taxonomy" id="182803"/>
    <lineage>
        <taxon>Eukaryota</taxon>
        <taxon>Metazoa</taxon>
        <taxon>Ecdysozoa</taxon>
        <taxon>Arthropoda</taxon>
        <taxon>Chelicerata</taxon>
        <taxon>Arachnida</taxon>
        <taxon>Araneae</taxon>
        <taxon>Araneomorphae</taxon>
        <taxon>Entelegynae</taxon>
        <taxon>Araneoidea</taxon>
        <taxon>Araneidae</taxon>
        <taxon>Araneus</taxon>
    </lineage>
</organism>
<evidence type="ECO:0000313" key="2">
    <source>
        <dbReference type="Proteomes" id="UP000499080"/>
    </source>
</evidence>